<evidence type="ECO:0000256" key="10">
    <source>
        <dbReference type="ARBA" id="ARBA00022726"/>
    </source>
</evidence>
<dbReference type="NCBIfam" id="TIGR01203">
    <property type="entry name" value="HGPRTase"/>
    <property type="match status" value="1"/>
</dbReference>
<evidence type="ECO:0000313" key="18">
    <source>
        <dbReference type="Proteomes" id="UP000001208"/>
    </source>
</evidence>
<dbReference type="Gene3D" id="3.40.50.2020">
    <property type="match status" value="1"/>
</dbReference>
<dbReference type="GO" id="GO:0046100">
    <property type="term" value="P:hypoxanthine metabolic process"/>
    <property type="evidence" value="ECO:0007669"/>
    <property type="project" value="TreeGrafter"/>
</dbReference>
<dbReference type="STRING" id="517418.Ctha_1467"/>
<name>B3QRX3_CHLT3</name>
<dbReference type="HOGENOM" id="CLU_073615_0_0_10"/>
<dbReference type="GO" id="GO:0004422">
    <property type="term" value="F:hypoxanthine phosphoribosyltransferase activity"/>
    <property type="evidence" value="ECO:0007669"/>
    <property type="project" value="InterPro"/>
</dbReference>
<comment type="cofactor">
    <cofactor evidence="1 15">
        <name>Mg(2+)</name>
        <dbReference type="ChEBI" id="CHEBI:18420"/>
    </cofactor>
</comment>
<dbReference type="GO" id="GO:0006178">
    <property type="term" value="P:guanine salvage"/>
    <property type="evidence" value="ECO:0007669"/>
    <property type="project" value="TreeGrafter"/>
</dbReference>
<dbReference type="Pfam" id="PF00156">
    <property type="entry name" value="Pribosyltran"/>
    <property type="match status" value="1"/>
</dbReference>
<gene>
    <name evidence="17" type="ordered locus">Ctha_1467</name>
</gene>
<reference evidence="17 18" key="1">
    <citation type="submission" date="2008-06" db="EMBL/GenBank/DDBJ databases">
        <title>Complete sequence of Chloroherpeton thalassium ATCC 35110.</title>
        <authorList>
            <consortium name="US DOE Joint Genome Institute"/>
            <person name="Lucas S."/>
            <person name="Copeland A."/>
            <person name="Lapidus A."/>
            <person name="Glavina del Rio T."/>
            <person name="Dalin E."/>
            <person name="Tice H."/>
            <person name="Bruce D."/>
            <person name="Goodwin L."/>
            <person name="Pitluck S."/>
            <person name="Schmutz J."/>
            <person name="Larimer F."/>
            <person name="Land M."/>
            <person name="Hauser L."/>
            <person name="Kyrpides N."/>
            <person name="Mikhailova N."/>
            <person name="Liu Z."/>
            <person name="Li T."/>
            <person name="Zhao F."/>
            <person name="Overmann J."/>
            <person name="Bryant D.A."/>
            <person name="Richardson P."/>
        </authorList>
    </citation>
    <scope>NUCLEOTIDE SEQUENCE [LARGE SCALE GENOMIC DNA]</scope>
    <source>
        <strain evidence="18">ATCC 35110 / GB-78</strain>
    </source>
</reference>
<evidence type="ECO:0000256" key="1">
    <source>
        <dbReference type="ARBA" id="ARBA00001946"/>
    </source>
</evidence>
<dbReference type="GO" id="GO:0000287">
    <property type="term" value="F:magnesium ion binding"/>
    <property type="evidence" value="ECO:0007669"/>
    <property type="project" value="TreeGrafter"/>
</dbReference>
<keyword evidence="7 15" id="KW-0328">Glycosyltransferase</keyword>
<dbReference type="RefSeq" id="WP_012500010.1">
    <property type="nucleotide sequence ID" value="NC_011026.1"/>
</dbReference>
<keyword evidence="6 15" id="KW-0963">Cytoplasm</keyword>
<feature type="domain" description="Phosphoribosyltransferase" evidence="16">
    <location>
        <begin position="21"/>
        <end position="168"/>
    </location>
</feature>
<evidence type="ECO:0000259" key="16">
    <source>
        <dbReference type="Pfam" id="PF00156"/>
    </source>
</evidence>
<accession>B3QRX3</accession>
<keyword evidence="12 15" id="KW-0460">Magnesium</keyword>
<evidence type="ECO:0000256" key="14">
    <source>
        <dbReference type="ARBA" id="ARBA00049402"/>
    </source>
</evidence>
<evidence type="ECO:0000256" key="2">
    <source>
        <dbReference type="ARBA" id="ARBA00004496"/>
    </source>
</evidence>
<dbReference type="PANTHER" id="PTHR43340">
    <property type="entry name" value="HYPOXANTHINE-GUANINE PHOSPHORIBOSYLTRANSFERASE"/>
    <property type="match status" value="1"/>
</dbReference>
<dbReference type="PANTHER" id="PTHR43340:SF1">
    <property type="entry name" value="HYPOXANTHINE PHOSPHORIBOSYLTRANSFERASE"/>
    <property type="match status" value="1"/>
</dbReference>
<dbReference type="EMBL" id="CP001100">
    <property type="protein sequence ID" value="ACF13926.1"/>
    <property type="molecule type" value="Genomic_DNA"/>
</dbReference>
<keyword evidence="8 15" id="KW-0808">Transferase</keyword>
<evidence type="ECO:0000256" key="15">
    <source>
        <dbReference type="RuleBase" id="RU364099"/>
    </source>
</evidence>
<protein>
    <recommendedName>
        <fullName evidence="5 15">Hypoxanthine phosphoribosyltransferase</fullName>
        <ecNumber evidence="5 15">2.4.2.8</ecNumber>
    </recommendedName>
</protein>
<dbReference type="GO" id="GO:0032264">
    <property type="term" value="P:IMP salvage"/>
    <property type="evidence" value="ECO:0007669"/>
    <property type="project" value="UniProtKB-UniPathway"/>
</dbReference>
<dbReference type="FunFam" id="3.40.50.2020:FF:000006">
    <property type="entry name" value="Hypoxanthine phosphoribosyltransferase"/>
    <property type="match status" value="1"/>
</dbReference>
<keyword evidence="10 15" id="KW-0660">Purine salvage</keyword>
<dbReference type="GO" id="GO:0032263">
    <property type="term" value="P:GMP salvage"/>
    <property type="evidence" value="ECO:0007669"/>
    <property type="project" value="TreeGrafter"/>
</dbReference>
<dbReference type="GO" id="GO:0006166">
    <property type="term" value="P:purine ribonucleoside salvage"/>
    <property type="evidence" value="ECO:0007669"/>
    <property type="project" value="UniProtKB-KW"/>
</dbReference>
<sequence length="190" mass="21396">MPEEIIWIGDEPFQLLFSESEIQSRVRQMALEIEKDYAGKSPIFVGVLNGAFIFMGDLIRQIQGVDLEIDFYKLSSYGKEKASAGQVQLLKSVDTKLAGRDVIVVEDIVDSGLSVSYIREAILAHSPKSLRFCALLFKESVADLDFIIDYVGFRIPKQFVIGYGLDYKQLKRNLPAIYQLVDSHPIQTGK</sequence>
<dbReference type="Proteomes" id="UP000001208">
    <property type="component" value="Chromosome"/>
</dbReference>
<dbReference type="InterPro" id="IPR029057">
    <property type="entry name" value="PRTase-like"/>
</dbReference>
<evidence type="ECO:0000256" key="4">
    <source>
        <dbReference type="ARBA" id="ARBA00008391"/>
    </source>
</evidence>
<dbReference type="KEGG" id="cts:Ctha_1467"/>
<evidence type="ECO:0000256" key="9">
    <source>
        <dbReference type="ARBA" id="ARBA00022723"/>
    </source>
</evidence>
<comment type="subcellular location">
    <subcellularLocation>
        <location evidence="2 15">Cytoplasm</location>
    </subcellularLocation>
</comment>
<dbReference type="EC" id="2.4.2.8" evidence="5 15"/>
<proteinExistence type="inferred from homology"/>
<dbReference type="AlphaFoldDB" id="B3QRX3"/>
<evidence type="ECO:0000256" key="5">
    <source>
        <dbReference type="ARBA" id="ARBA00011895"/>
    </source>
</evidence>
<dbReference type="InterPro" id="IPR050408">
    <property type="entry name" value="HGPRT"/>
</dbReference>
<dbReference type="InterPro" id="IPR000836">
    <property type="entry name" value="PRTase_dom"/>
</dbReference>
<dbReference type="GO" id="GO:0052657">
    <property type="term" value="F:guanine phosphoribosyltransferase activity"/>
    <property type="evidence" value="ECO:0007669"/>
    <property type="project" value="RHEA"/>
</dbReference>
<dbReference type="CDD" id="cd06223">
    <property type="entry name" value="PRTases_typeI"/>
    <property type="match status" value="1"/>
</dbReference>
<dbReference type="InterPro" id="IPR005904">
    <property type="entry name" value="Hxn_phspho_trans"/>
</dbReference>
<comment type="catalytic activity">
    <reaction evidence="14">
        <text>IMP + diphosphate = hypoxanthine + 5-phospho-alpha-D-ribose 1-diphosphate</text>
        <dbReference type="Rhea" id="RHEA:17973"/>
        <dbReference type="ChEBI" id="CHEBI:17368"/>
        <dbReference type="ChEBI" id="CHEBI:33019"/>
        <dbReference type="ChEBI" id="CHEBI:58017"/>
        <dbReference type="ChEBI" id="CHEBI:58053"/>
        <dbReference type="EC" id="2.4.2.8"/>
    </reaction>
    <physiologicalReaction direction="right-to-left" evidence="14">
        <dbReference type="Rhea" id="RHEA:17975"/>
    </physiologicalReaction>
</comment>
<keyword evidence="11 15" id="KW-0547">Nucleotide-binding</keyword>
<evidence type="ECO:0000256" key="8">
    <source>
        <dbReference type="ARBA" id="ARBA00022679"/>
    </source>
</evidence>
<dbReference type="OrthoDB" id="9802824at2"/>
<comment type="similarity">
    <text evidence="4 15">Belongs to the purine/pyrimidine phosphoribosyltransferase family.</text>
</comment>
<dbReference type="eggNOG" id="COG0634">
    <property type="taxonomic scope" value="Bacteria"/>
</dbReference>
<evidence type="ECO:0000256" key="6">
    <source>
        <dbReference type="ARBA" id="ARBA00022490"/>
    </source>
</evidence>
<dbReference type="SUPFAM" id="SSF53271">
    <property type="entry name" value="PRTase-like"/>
    <property type="match status" value="1"/>
</dbReference>
<keyword evidence="9 15" id="KW-0479">Metal-binding</keyword>
<evidence type="ECO:0000256" key="12">
    <source>
        <dbReference type="ARBA" id="ARBA00022842"/>
    </source>
</evidence>
<dbReference type="GO" id="GO:0005829">
    <property type="term" value="C:cytosol"/>
    <property type="evidence" value="ECO:0007669"/>
    <property type="project" value="TreeGrafter"/>
</dbReference>
<comment type="catalytic activity">
    <reaction evidence="13">
        <text>GMP + diphosphate = guanine + 5-phospho-alpha-D-ribose 1-diphosphate</text>
        <dbReference type="Rhea" id="RHEA:25424"/>
        <dbReference type="ChEBI" id="CHEBI:16235"/>
        <dbReference type="ChEBI" id="CHEBI:33019"/>
        <dbReference type="ChEBI" id="CHEBI:58017"/>
        <dbReference type="ChEBI" id="CHEBI:58115"/>
        <dbReference type="EC" id="2.4.2.8"/>
    </reaction>
    <physiologicalReaction direction="right-to-left" evidence="13">
        <dbReference type="Rhea" id="RHEA:25426"/>
    </physiologicalReaction>
</comment>
<evidence type="ECO:0000256" key="3">
    <source>
        <dbReference type="ARBA" id="ARBA00004669"/>
    </source>
</evidence>
<evidence type="ECO:0000313" key="17">
    <source>
        <dbReference type="EMBL" id="ACF13926.1"/>
    </source>
</evidence>
<comment type="pathway">
    <text evidence="3 15">Purine metabolism; IMP biosynthesis via salvage pathway; IMP from hypoxanthine: step 1/1.</text>
</comment>
<dbReference type="GO" id="GO:0000166">
    <property type="term" value="F:nucleotide binding"/>
    <property type="evidence" value="ECO:0007669"/>
    <property type="project" value="UniProtKB-KW"/>
</dbReference>
<keyword evidence="18" id="KW-1185">Reference proteome</keyword>
<evidence type="ECO:0000256" key="7">
    <source>
        <dbReference type="ARBA" id="ARBA00022676"/>
    </source>
</evidence>
<organism evidence="17 18">
    <name type="scientific">Chloroherpeton thalassium (strain ATCC 35110 / GB-78)</name>
    <dbReference type="NCBI Taxonomy" id="517418"/>
    <lineage>
        <taxon>Bacteria</taxon>
        <taxon>Pseudomonadati</taxon>
        <taxon>Chlorobiota</taxon>
        <taxon>Chlorobiia</taxon>
        <taxon>Chlorobiales</taxon>
        <taxon>Chloroherpetonaceae</taxon>
        <taxon>Chloroherpeton</taxon>
    </lineage>
</organism>
<evidence type="ECO:0000256" key="13">
    <source>
        <dbReference type="ARBA" id="ARBA00048811"/>
    </source>
</evidence>
<dbReference type="UniPathway" id="UPA00591">
    <property type="reaction ID" value="UER00648"/>
</dbReference>
<evidence type="ECO:0000256" key="11">
    <source>
        <dbReference type="ARBA" id="ARBA00022741"/>
    </source>
</evidence>